<reference evidence="7 8" key="1">
    <citation type="journal article" date="2020" name="Int. J. Syst. Evol. Microbiol.">
        <title>Reclassification of Streptomyces castelarensis and Streptomyces sporoclivatus as later heterotypic synonyms of Streptomyces antimycoticus.</title>
        <authorList>
            <person name="Komaki H."/>
            <person name="Tamura T."/>
        </authorList>
    </citation>
    <scope>NUCLEOTIDE SEQUENCE [LARGE SCALE GENOMIC DNA]</scope>
    <source>
        <strain evidence="7 8">NBRC 100767</strain>
    </source>
</reference>
<evidence type="ECO:0000313" key="8">
    <source>
        <dbReference type="Proteomes" id="UP000463951"/>
    </source>
</evidence>
<dbReference type="InterPro" id="IPR013148">
    <property type="entry name" value="Glyco_hydro_32_N"/>
</dbReference>
<evidence type="ECO:0000256" key="4">
    <source>
        <dbReference type="ARBA" id="ARBA00023295"/>
    </source>
</evidence>
<dbReference type="Gene3D" id="2.115.10.20">
    <property type="entry name" value="Glycosyl hydrolase domain, family 43"/>
    <property type="match status" value="1"/>
</dbReference>
<organism evidence="7 8">
    <name type="scientific">Streptomyces antimycoticus</name>
    <dbReference type="NCBI Taxonomy" id="68175"/>
    <lineage>
        <taxon>Bacteria</taxon>
        <taxon>Bacillati</taxon>
        <taxon>Actinomycetota</taxon>
        <taxon>Actinomycetes</taxon>
        <taxon>Kitasatosporales</taxon>
        <taxon>Streptomycetaceae</taxon>
        <taxon>Streptomyces</taxon>
        <taxon>Streptomyces violaceusniger group</taxon>
    </lineage>
</organism>
<dbReference type="SMART" id="SM00640">
    <property type="entry name" value="Glyco_32"/>
    <property type="match status" value="1"/>
</dbReference>
<dbReference type="InterPro" id="IPR023296">
    <property type="entry name" value="Glyco_hydro_beta-prop_sf"/>
</dbReference>
<dbReference type="InterPro" id="IPR001362">
    <property type="entry name" value="Glyco_hydro_32"/>
</dbReference>
<proteinExistence type="inferred from homology"/>
<evidence type="ECO:0000256" key="3">
    <source>
        <dbReference type="ARBA" id="ARBA00022801"/>
    </source>
</evidence>
<feature type="domain" description="Glycosyl hydrolase family 32 N-terminal" evidence="6">
    <location>
        <begin position="25"/>
        <end position="284"/>
    </location>
</feature>
<comment type="similarity">
    <text evidence="1">Belongs to the glycosyl hydrolase 32 family.</text>
</comment>
<evidence type="ECO:0000313" key="7">
    <source>
        <dbReference type="EMBL" id="BBJ39445.1"/>
    </source>
</evidence>
<dbReference type="PANTHER" id="PTHR43101">
    <property type="entry name" value="BETA-FRUCTOSIDASE"/>
    <property type="match status" value="1"/>
</dbReference>
<dbReference type="SUPFAM" id="SSF75005">
    <property type="entry name" value="Arabinanase/levansucrase/invertase"/>
    <property type="match status" value="1"/>
</dbReference>
<keyword evidence="3" id="KW-0378">Hydrolase</keyword>
<accession>A0A499UDI3</accession>
<dbReference type="Pfam" id="PF00251">
    <property type="entry name" value="Glyco_hydro_32N"/>
    <property type="match status" value="1"/>
</dbReference>
<gene>
    <name evidence="7" type="ORF">SSPO_021630</name>
</gene>
<dbReference type="CDD" id="cd08996">
    <property type="entry name" value="GH32_FFase"/>
    <property type="match status" value="1"/>
</dbReference>
<dbReference type="EMBL" id="AP019620">
    <property type="protein sequence ID" value="BBJ39445.1"/>
    <property type="molecule type" value="Genomic_DNA"/>
</dbReference>
<keyword evidence="4" id="KW-0326">Glycosidase</keyword>
<dbReference type="InterPro" id="IPR051214">
    <property type="entry name" value="GH32_Enzymes"/>
</dbReference>
<dbReference type="Proteomes" id="UP000463951">
    <property type="component" value="Chromosome"/>
</dbReference>
<evidence type="ECO:0000259" key="6">
    <source>
        <dbReference type="Pfam" id="PF00251"/>
    </source>
</evidence>
<protein>
    <recommendedName>
        <fullName evidence="2">beta-fructofuranosidase</fullName>
        <ecNumber evidence="2">3.2.1.26</ecNumber>
    </recommendedName>
</protein>
<dbReference type="GO" id="GO:0005975">
    <property type="term" value="P:carbohydrate metabolic process"/>
    <property type="evidence" value="ECO:0007669"/>
    <property type="project" value="InterPro"/>
</dbReference>
<evidence type="ECO:0000256" key="2">
    <source>
        <dbReference type="ARBA" id="ARBA00012758"/>
    </source>
</evidence>
<evidence type="ECO:0000256" key="1">
    <source>
        <dbReference type="ARBA" id="ARBA00009902"/>
    </source>
</evidence>
<dbReference type="PANTHER" id="PTHR43101:SF1">
    <property type="entry name" value="BETA-FRUCTOSIDASE"/>
    <property type="match status" value="1"/>
</dbReference>
<evidence type="ECO:0000256" key="5">
    <source>
        <dbReference type="SAM" id="MobiDB-lite"/>
    </source>
</evidence>
<name>A0A499UDI3_9ACTN</name>
<dbReference type="AlphaFoldDB" id="A0A499UDI3"/>
<feature type="region of interest" description="Disordered" evidence="5">
    <location>
        <begin position="13"/>
        <end position="32"/>
    </location>
</feature>
<dbReference type="GO" id="GO:0004564">
    <property type="term" value="F:beta-fructofuranosidase activity"/>
    <property type="evidence" value="ECO:0007669"/>
    <property type="project" value="UniProtKB-EC"/>
</dbReference>
<sequence>MPHVTQLALQAFGSHRADRSAPRHHVRPAAGNWCNDPNGPLYHDGRYHLFFQHNPHAPIWGDIHSGHASSPDLVRWSDHDIALGPSPELPDRLGAWSGCALIEDGVPTAVYTGMDRHDGLGAIMLAPYHGSRARLLRGTGPPVVDGPPPGLDLLAFRDPYVFTFEGRRWALVGAGHRGPGLRPDVLVYRIGEESLNEPWQWVGSLPDAEEPAAARHAMPAAAWECPALIPAGGGRWLLVLSLWIDDVTYTAAYLTGTLRTRGDGLRFVPDGGALLDHGRDFYAPPRSSGTTVLCCGGGAGNPAPRRNRWPRAGPAASPTPVRSDCTWTAACATPLPAN</sequence>
<dbReference type="EC" id="3.2.1.26" evidence="2"/>